<evidence type="ECO:0000256" key="1">
    <source>
        <dbReference type="SAM" id="SignalP"/>
    </source>
</evidence>
<dbReference type="AlphaFoldDB" id="A0A9P0JBI0"/>
<keyword evidence="3" id="KW-1185">Reference proteome</keyword>
<feature type="signal peptide" evidence="1">
    <location>
        <begin position="1"/>
        <end position="18"/>
    </location>
</feature>
<dbReference type="PANTHER" id="PTHR20898:SF0">
    <property type="entry name" value="DAEDALUS ON 3-RELATED"/>
    <property type="match status" value="1"/>
</dbReference>
<organism evidence="2 3">
    <name type="scientific">Chironomus riparius</name>
    <dbReference type="NCBI Taxonomy" id="315576"/>
    <lineage>
        <taxon>Eukaryota</taxon>
        <taxon>Metazoa</taxon>
        <taxon>Ecdysozoa</taxon>
        <taxon>Arthropoda</taxon>
        <taxon>Hexapoda</taxon>
        <taxon>Insecta</taxon>
        <taxon>Pterygota</taxon>
        <taxon>Neoptera</taxon>
        <taxon>Endopterygota</taxon>
        <taxon>Diptera</taxon>
        <taxon>Nematocera</taxon>
        <taxon>Chironomoidea</taxon>
        <taxon>Chironomidae</taxon>
        <taxon>Chironominae</taxon>
        <taxon>Chironomus</taxon>
    </lineage>
</organism>
<keyword evidence="1" id="KW-0732">Signal</keyword>
<dbReference type="EMBL" id="OU895880">
    <property type="protein sequence ID" value="CAH1733836.1"/>
    <property type="molecule type" value="Genomic_DNA"/>
</dbReference>
<evidence type="ECO:0000313" key="2">
    <source>
        <dbReference type="EMBL" id="CAH1733836.1"/>
    </source>
</evidence>
<name>A0A9P0JBI0_9DIPT</name>
<dbReference type="InterPro" id="IPR010512">
    <property type="entry name" value="DUF1091"/>
</dbReference>
<dbReference type="PANTHER" id="PTHR20898">
    <property type="entry name" value="DAEDALUS ON 3-RELATED-RELATED"/>
    <property type="match status" value="1"/>
</dbReference>
<protein>
    <submittedName>
        <fullName evidence="2">Uncharacterized protein</fullName>
    </submittedName>
</protein>
<proteinExistence type="predicted"/>
<reference evidence="2" key="1">
    <citation type="submission" date="2022-01" db="EMBL/GenBank/DDBJ databases">
        <authorList>
            <person name="King R."/>
        </authorList>
    </citation>
    <scope>NUCLEOTIDE SEQUENCE</scope>
</reference>
<dbReference type="Pfam" id="PF06477">
    <property type="entry name" value="DUF1091"/>
    <property type="match status" value="1"/>
</dbReference>
<reference evidence="2" key="2">
    <citation type="submission" date="2022-10" db="EMBL/GenBank/DDBJ databases">
        <authorList>
            <consortium name="ENA_rothamsted_submissions"/>
            <consortium name="culmorum"/>
            <person name="King R."/>
        </authorList>
    </citation>
    <scope>NUCLEOTIDE SEQUENCE</scope>
</reference>
<dbReference type="Proteomes" id="UP001153620">
    <property type="component" value="Chromosome 4"/>
</dbReference>
<gene>
    <name evidence="2" type="ORF">CHIRRI_LOCUS13166</name>
</gene>
<sequence>MLKSKFFLLFLYFSMNFAARVQKQNLEPYSRFKSIHCNSSNITVSGYKCYIKAFSRTNTTTNIFVNLTRPVHSFNVRYDLRFKSLSNSQRSIINTTLEVCSILNGTGSNPVYKWFIGMMPELEELLHPCPYKVGFLGYSKQLEVDINYVLNSKFFGSSVAKREKEVVEYATDTLVMPLRPRVYWKRNCK</sequence>
<evidence type="ECO:0000313" key="3">
    <source>
        <dbReference type="Proteomes" id="UP001153620"/>
    </source>
</evidence>
<feature type="chain" id="PRO_5040115216" evidence="1">
    <location>
        <begin position="19"/>
        <end position="189"/>
    </location>
</feature>
<accession>A0A9P0JBI0</accession>